<keyword evidence="3 8" id="KW-0732">Signal</keyword>
<dbReference type="PANTHER" id="PTHR21229">
    <property type="entry name" value="LUNG SEVEN TRANSMEMBRANE RECEPTOR"/>
    <property type="match status" value="1"/>
</dbReference>
<evidence type="ECO:0000256" key="7">
    <source>
        <dbReference type="SAM" id="Phobius"/>
    </source>
</evidence>
<organism evidence="10 11">
    <name type="scientific">Tetranychus urticae</name>
    <name type="common">Two-spotted spider mite</name>
    <dbReference type="NCBI Taxonomy" id="32264"/>
    <lineage>
        <taxon>Eukaryota</taxon>
        <taxon>Metazoa</taxon>
        <taxon>Ecdysozoa</taxon>
        <taxon>Arthropoda</taxon>
        <taxon>Chelicerata</taxon>
        <taxon>Arachnida</taxon>
        <taxon>Acari</taxon>
        <taxon>Acariformes</taxon>
        <taxon>Trombidiformes</taxon>
        <taxon>Prostigmata</taxon>
        <taxon>Eleutherengona</taxon>
        <taxon>Raphignathae</taxon>
        <taxon>Tetranychoidea</taxon>
        <taxon>Tetranychidae</taxon>
        <taxon>Tetranychus</taxon>
    </lineage>
</organism>
<dbReference type="PANTHER" id="PTHR21229:SF2">
    <property type="entry name" value="RE59932P"/>
    <property type="match status" value="1"/>
</dbReference>
<feature type="transmembrane region" description="Helical" evidence="7">
    <location>
        <begin position="516"/>
        <end position="538"/>
    </location>
</feature>
<dbReference type="InterPro" id="IPR053937">
    <property type="entry name" value="GOST_TM"/>
</dbReference>
<feature type="chain" id="PRO_5004581476" description="GOST seven transmembrane domain-containing protein" evidence="8">
    <location>
        <begin position="22"/>
        <end position="630"/>
    </location>
</feature>
<feature type="domain" description="GOST seven transmembrane" evidence="9">
    <location>
        <begin position="328"/>
        <end position="572"/>
    </location>
</feature>
<feature type="transmembrane region" description="Helical" evidence="7">
    <location>
        <begin position="466"/>
        <end position="488"/>
    </location>
</feature>
<evidence type="ECO:0000256" key="5">
    <source>
        <dbReference type="ARBA" id="ARBA00023136"/>
    </source>
</evidence>
<keyword evidence="11" id="KW-1185">Reference proteome</keyword>
<feature type="compositionally biased region" description="Acidic residues" evidence="6">
    <location>
        <begin position="217"/>
        <end position="229"/>
    </location>
</feature>
<evidence type="ECO:0000256" key="1">
    <source>
        <dbReference type="ARBA" id="ARBA00004141"/>
    </source>
</evidence>
<evidence type="ECO:0000256" key="6">
    <source>
        <dbReference type="SAM" id="MobiDB-lite"/>
    </source>
</evidence>
<sequence length="630" mass="72241">MSSTSLFSILLLCWLTLHVQARIHHLVLKGDSRQNFKISTFGYLYDGTLRVNVENFSFSPYDKESRFGFTLLKTRNDGLHPFAKDRDDCILYDQGYGLNRFDDDIGVVTIIFDLKKKKALFRCNPLMKQFSVTKGYINSRRKRDVSIPPSSNPDSVPIADLLNKVGPREVPIPSADKDKHIEDKVPSHLDNPDPNLQESNRVNPPAPDPGVGREGEPESNPEPEPDPEVDNSNANNANDVNDANENYCMNGNTIDLLEKNVSGVISYSFSFHTTMTDVSLIGLYSLYFLNCPNYGRSLMRSHEITFIDLSMVIEEKNFRGYLSAGEEPLPSLYFSLSIVFFILGLVWVQVIRTRKDDAFKIHYLMGALVFVKALALFFHSVDYRIIDQNGAQNETWAILYYTLHFTKGALLFITIALIGTGWAFVKHILSDKDKKIFMIVIPLQVLANVAEIITEESEEGAFMHNIWRTVFLLVDLICCGAILFPIVWSIRHLQEASQTDGKAAINLLKLKLFRRFYVMIVCYIYFTRIIVFILKLVVPFQFEWLDVFFQHAATLLFFISTGYHFQPTHSNPYFQLSQQEDLEMEEVLFNVTPNVYIASSTKKRVKEKENEISEDRQTLITKRENSHDFE</sequence>
<feature type="compositionally biased region" description="Basic and acidic residues" evidence="6">
    <location>
        <begin position="175"/>
        <end position="191"/>
    </location>
</feature>
<feature type="transmembrane region" description="Helical" evidence="7">
    <location>
        <begin position="436"/>
        <end position="454"/>
    </location>
</feature>
<keyword evidence="4 7" id="KW-1133">Transmembrane helix</keyword>
<name>T1L562_TETUR</name>
<dbReference type="eggNOG" id="KOG2569">
    <property type="taxonomic scope" value="Eukaryota"/>
</dbReference>
<evidence type="ECO:0000313" key="10">
    <source>
        <dbReference type="EnsemblMetazoa" id="tetur43g00290.1"/>
    </source>
</evidence>
<feature type="transmembrane region" description="Helical" evidence="7">
    <location>
        <begin position="332"/>
        <end position="351"/>
    </location>
</feature>
<dbReference type="OrthoDB" id="29657at2759"/>
<dbReference type="EMBL" id="CAEY01001223">
    <property type="status" value="NOT_ANNOTATED_CDS"/>
    <property type="molecule type" value="Genomic_DNA"/>
</dbReference>
<feature type="region of interest" description="Disordered" evidence="6">
    <location>
        <begin position="143"/>
        <end position="244"/>
    </location>
</feature>
<dbReference type="AlphaFoldDB" id="T1L562"/>
<reference evidence="10" key="2">
    <citation type="submission" date="2015-06" db="UniProtKB">
        <authorList>
            <consortium name="EnsemblMetazoa"/>
        </authorList>
    </citation>
    <scope>IDENTIFICATION</scope>
</reference>
<feature type="transmembrane region" description="Helical" evidence="7">
    <location>
        <begin position="544"/>
        <end position="565"/>
    </location>
</feature>
<dbReference type="OMA" id="NCDEPRT"/>
<evidence type="ECO:0000256" key="2">
    <source>
        <dbReference type="ARBA" id="ARBA00022692"/>
    </source>
</evidence>
<evidence type="ECO:0000256" key="3">
    <source>
        <dbReference type="ARBA" id="ARBA00022729"/>
    </source>
</evidence>
<keyword evidence="5 7" id="KW-0472">Membrane</keyword>
<evidence type="ECO:0000256" key="4">
    <source>
        <dbReference type="ARBA" id="ARBA00022989"/>
    </source>
</evidence>
<dbReference type="Pfam" id="PF06814">
    <property type="entry name" value="GOST_TM"/>
    <property type="match status" value="1"/>
</dbReference>
<dbReference type="GO" id="GO:0005794">
    <property type="term" value="C:Golgi apparatus"/>
    <property type="evidence" value="ECO:0007669"/>
    <property type="project" value="TreeGrafter"/>
</dbReference>
<evidence type="ECO:0000313" key="11">
    <source>
        <dbReference type="Proteomes" id="UP000015104"/>
    </source>
</evidence>
<gene>
    <name evidence="10" type="primary">107370387</name>
</gene>
<proteinExistence type="predicted"/>
<dbReference type="STRING" id="32264.T1L562"/>
<reference evidence="11" key="1">
    <citation type="submission" date="2011-08" db="EMBL/GenBank/DDBJ databases">
        <authorList>
            <person name="Rombauts S."/>
        </authorList>
    </citation>
    <scope>NUCLEOTIDE SEQUENCE</scope>
    <source>
        <strain evidence="11">London</strain>
    </source>
</reference>
<evidence type="ECO:0000259" key="9">
    <source>
        <dbReference type="Pfam" id="PF06814"/>
    </source>
</evidence>
<feature type="transmembrane region" description="Helical" evidence="7">
    <location>
        <begin position="363"/>
        <end position="386"/>
    </location>
</feature>
<dbReference type="HOGENOM" id="CLU_020277_4_1_1"/>
<dbReference type="GO" id="GO:0016020">
    <property type="term" value="C:membrane"/>
    <property type="evidence" value="ECO:0007669"/>
    <property type="project" value="UniProtKB-SubCell"/>
</dbReference>
<feature type="transmembrane region" description="Helical" evidence="7">
    <location>
        <begin position="398"/>
        <end position="424"/>
    </location>
</feature>
<feature type="signal peptide" evidence="8">
    <location>
        <begin position="1"/>
        <end position="21"/>
    </location>
</feature>
<dbReference type="InterPro" id="IPR009637">
    <property type="entry name" value="GPR107/GPR108-like"/>
</dbReference>
<dbReference type="EnsemblMetazoa" id="tetur43g00290.1">
    <property type="protein sequence ID" value="tetur43g00290.1"/>
    <property type="gene ID" value="tetur43g00290"/>
</dbReference>
<keyword evidence="2 7" id="KW-0812">Transmembrane</keyword>
<comment type="subcellular location">
    <subcellularLocation>
        <location evidence="1">Membrane</location>
        <topology evidence="1">Multi-pass membrane protein</topology>
    </subcellularLocation>
</comment>
<dbReference type="Proteomes" id="UP000015104">
    <property type="component" value="Unassembled WGS sequence"/>
</dbReference>
<evidence type="ECO:0000256" key="8">
    <source>
        <dbReference type="SAM" id="SignalP"/>
    </source>
</evidence>
<feature type="compositionally biased region" description="Low complexity" evidence="6">
    <location>
        <begin position="230"/>
        <end position="244"/>
    </location>
</feature>
<protein>
    <recommendedName>
        <fullName evidence="9">GOST seven transmembrane domain-containing protein</fullName>
    </recommendedName>
</protein>
<accession>T1L562</accession>
<dbReference type="KEGG" id="tut:107370387"/>